<name>A0A9W8MBN9_9AGAR</name>
<feature type="compositionally biased region" description="Low complexity" evidence="1">
    <location>
        <begin position="638"/>
        <end position="650"/>
    </location>
</feature>
<dbReference type="InterPro" id="IPR011009">
    <property type="entry name" value="Kinase-like_dom_sf"/>
</dbReference>
<dbReference type="SUPFAM" id="SSF56112">
    <property type="entry name" value="Protein kinase-like (PK-like)"/>
    <property type="match status" value="1"/>
</dbReference>
<feature type="non-terminal residue" evidence="3">
    <location>
        <position position="1"/>
    </location>
</feature>
<dbReference type="PANTHER" id="PTHR38248">
    <property type="entry name" value="FUNK1 6"/>
    <property type="match status" value="1"/>
</dbReference>
<keyword evidence="4" id="KW-1185">Reference proteome</keyword>
<evidence type="ECO:0000313" key="3">
    <source>
        <dbReference type="EMBL" id="KAJ2922764.1"/>
    </source>
</evidence>
<dbReference type="PANTHER" id="PTHR38248:SF2">
    <property type="entry name" value="FUNK1 11"/>
    <property type="match status" value="1"/>
</dbReference>
<sequence length="736" mass="81670">MSSSDSTSSSSTHNNKEREGLLRDLLSQELGAAISVSSDAWKSSLYVELASEGSIKQYLDDSGEYKDGRWSRLPKFPTRKSQLRESLCGMINSIIRFFSSKETHAARKAVDARVNSFYRGSIGSSNALSSSPDIVIKASGPSFSTPRVASLGFSNIAACVGISLKEAPADESAQVAEMAMYAKHTFIQQPNRNFVRSIAVMGRKVRLFHFDRSGTQYSPPFDIHEDPHAFIRLILGLSSIDERTLGLDDTIQWTIGPDGQKVAGTLKTVRPDSTVVFYDLVMDRGPFTRTSLCGRGTTCWVVRTADGEELIVKDYWVAEDQPSEVGLLDEVKGLSGVCQMVSYEDNRVRVKDFRAETIALGDDVTSNRTKIRIVMKAYGPSIESFTSVAQFLSALRDAIAAHKALLDRNIIHRDISLNNILLGLEDANEGNRGVLIDLDLAIKSFGPLTEIPADFRMGTRTFQSLMVLRSYDLQPAFIPEYDYLDDIEAFFWVFAYIVLGYTPDGHRMPEHKSRELTVWSWNDSHPHHALAKKWAFLNAPSAAYEAEAAMHPGWKATCRDLFLEFREFVHEISYEKQRLVYNGRKELGRPAPDRFASLLAKVDDHYARILGMFDTALKKAGEADIDESASIPFPPAPSASSSPSPQPSASEYVEPEATASATSLPTTNPTGGSLTLPVKPETLAEQPVTPPRNSKRRYDEAGLDDSPVESKRRCPPSRRALRGILSSVYEYCRSWL</sequence>
<gene>
    <name evidence="3" type="ORF">H1R20_g14320</name>
</gene>
<feature type="compositionally biased region" description="Low complexity" evidence="1">
    <location>
        <begin position="1"/>
        <end position="12"/>
    </location>
</feature>
<reference evidence="3" key="1">
    <citation type="submission" date="2022-06" db="EMBL/GenBank/DDBJ databases">
        <title>Genome Sequence of Candolleomyces eurysporus.</title>
        <authorList>
            <person name="Buettner E."/>
        </authorList>
    </citation>
    <scope>NUCLEOTIDE SEQUENCE</scope>
    <source>
        <strain evidence="3">VTCC 930004</strain>
    </source>
</reference>
<comment type="caution">
    <text evidence="3">The sequence shown here is derived from an EMBL/GenBank/DDBJ whole genome shotgun (WGS) entry which is preliminary data.</text>
</comment>
<protein>
    <recommendedName>
        <fullName evidence="2">Fungal-type protein kinase domain-containing protein</fullName>
    </recommendedName>
</protein>
<dbReference type="InterPro" id="IPR008266">
    <property type="entry name" value="Tyr_kinase_AS"/>
</dbReference>
<dbReference type="OrthoDB" id="2747778at2759"/>
<evidence type="ECO:0000256" key="1">
    <source>
        <dbReference type="SAM" id="MobiDB-lite"/>
    </source>
</evidence>
<proteinExistence type="predicted"/>
<dbReference type="GO" id="GO:0004672">
    <property type="term" value="F:protein kinase activity"/>
    <property type="evidence" value="ECO:0007669"/>
    <property type="project" value="InterPro"/>
</dbReference>
<dbReference type="Proteomes" id="UP001140091">
    <property type="component" value="Unassembled WGS sequence"/>
</dbReference>
<dbReference type="InterPro" id="IPR040976">
    <property type="entry name" value="Pkinase_fungal"/>
</dbReference>
<dbReference type="Gene3D" id="1.10.510.10">
    <property type="entry name" value="Transferase(Phosphotransferase) domain 1"/>
    <property type="match status" value="1"/>
</dbReference>
<feature type="region of interest" description="Disordered" evidence="1">
    <location>
        <begin position="1"/>
        <end position="20"/>
    </location>
</feature>
<dbReference type="EMBL" id="JANBPK010001476">
    <property type="protein sequence ID" value="KAJ2922764.1"/>
    <property type="molecule type" value="Genomic_DNA"/>
</dbReference>
<evidence type="ECO:0000259" key="2">
    <source>
        <dbReference type="Pfam" id="PF17667"/>
    </source>
</evidence>
<evidence type="ECO:0000313" key="4">
    <source>
        <dbReference type="Proteomes" id="UP001140091"/>
    </source>
</evidence>
<accession>A0A9W8MBN9</accession>
<organism evidence="3 4">
    <name type="scientific">Candolleomyces eurysporus</name>
    <dbReference type="NCBI Taxonomy" id="2828524"/>
    <lineage>
        <taxon>Eukaryota</taxon>
        <taxon>Fungi</taxon>
        <taxon>Dikarya</taxon>
        <taxon>Basidiomycota</taxon>
        <taxon>Agaricomycotina</taxon>
        <taxon>Agaricomycetes</taxon>
        <taxon>Agaricomycetidae</taxon>
        <taxon>Agaricales</taxon>
        <taxon>Agaricineae</taxon>
        <taxon>Psathyrellaceae</taxon>
        <taxon>Candolleomyces</taxon>
    </lineage>
</organism>
<feature type="region of interest" description="Disordered" evidence="1">
    <location>
        <begin position="628"/>
        <end position="716"/>
    </location>
</feature>
<dbReference type="Pfam" id="PF17667">
    <property type="entry name" value="Pkinase_fungal"/>
    <property type="match status" value="1"/>
</dbReference>
<dbReference type="PROSITE" id="PS00109">
    <property type="entry name" value="PROTEIN_KINASE_TYR"/>
    <property type="match status" value="1"/>
</dbReference>
<feature type="domain" description="Fungal-type protein kinase" evidence="2">
    <location>
        <begin position="144"/>
        <end position="498"/>
    </location>
</feature>
<feature type="compositionally biased region" description="Polar residues" evidence="1">
    <location>
        <begin position="659"/>
        <end position="673"/>
    </location>
</feature>
<dbReference type="AlphaFoldDB" id="A0A9W8MBN9"/>